<evidence type="ECO:0008006" key="3">
    <source>
        <dbReference type="Google" id="ProtNLM"/>
    </source>
</evidence>
<evidence type="ECO:0000313" key="1">
    <source>
        <dbReference type="EMBL" id="MDO3720714.1"/>
    </source>
</evidence>
<sequence length="51" mass="5761">MELELSYTYDAGIEQVPDGFLCETNILEKNAPLGSRNARVKELTRDDSCRV</sequence>
<proteinExistence type="predicted"/>
<protein>
    <recommendedName>
        <fullName evidence="3">DUF2283 domain-containing protein</fullName>
    </recommendedName>
</protein>
<dbReference type="EMBL" id="JAUMIS010000001">
    <property type="protein sequence ID" value="MDO3720714.1"/>
    <property type="molecule type" value="Genomic_DNA"/>
</dbReference>
<dbReference type="Proteomes" id="UP001168640">
    <property type="component" value="Unassembled WGS sequence"/>
</dbReference>
<reference evidence="1" key="1">
    <citation type="submission" date="2023-07" db="EMBL/GenBank/DDBJ databases">
        <title>Marinobacter sp. chi1 genome sequencing and assembly.</title>
        <authorList>
            <person name="Park S."/>
        </authorList>
    </citation>
    <scope>NUCLEOTIDE SEQUENCE</scope>
    <source>
        <strain evidence="1">Chi1</strain>
    </source>
</reference>
<keyword evidence="2" id="KW-1185">Reference proteome</keyword>
<name>A0ABT8VXJ9_9GAMM</name>
<gene>
    <name evidence="1" type="ORF">QVZ43_03200</name>
</gene>
<comment type="caution">
    <text evidence="1">The sequence shown here is derived from an EMBL/GenBank/DDBJ whole genome shotgun (WGS) entry which is preliminary data.</text>
</comment>
<organism evidence="1 2">
    <name type="scientific">Marinobacter suaedae</name>
    <dbReference type="NCBI Taxonomy" id="3057675"/>
    <lineage>
        <taxon>Bacteria</taxon>
        <taxon>Pseudomonadati</taxon>
        <taxon>Pseudomonadota</taxon>
        <taxon>Gammaproteobacteria</taxon>
        <taxon>Pseudomonadales</taxon>
        <taxon>Marinobacteraceae</taxon>
        <taxon>Marinobacter</taxon>
    </lineage>
</organism>
<evidence type="ECO:0000313" key="2">
    <source>
        <dbReference type="Proteomes" id="UP001168640"/>
    </source>
</evidence>
<accession>A0ABT8VXJ9</accession>
<dbReference type="RefSeq" id="WP_302908845.1">
    <property type="nucleotide sequence ID" value="NZ_JAUMIS010000001.1"/>
</dbReference>